<dbReference type="InterPro" id="IPR036691">
    <property type="entry name" value="Endo/exonu/phosph_ase_sf"/>
</dbReference>
<dbReference type="InterPro" id="IPR003593">
    <property type="entry name" value="AAA+_ATPase"/>
</dbReference>
<evidence type="ECO:0000256" key="2">
    <source>
        <dbReference type="ARBA" id="ARBA00022786"/>
    </source>
</evidence>
<dbReference type="Gene3D" id="3.90.70.80">
    <property type="match status" value="1"/>
</dbReference>
<dbReference type="SUPFAM" id="SSF56219">
    <property type="entry name" value="DNase I-like"/>
    <property type="match status" value="1"/>
</dbReference>
<dbReference type="Pfam" id="PF02338">
    <property type="entry name" value="OTU"/>
    <property type="match status" value="1"/>
</dbReference>
<dbReference type="Gene3D" id="3.90.70.120">
    <property type="match status" value="1"/>
</dbReference>
<dbReference type="Pfam" id="PF20209">
    <property type="entry name" value="DUF6570"/>
    <property type="match status" value="1"/>
</dbReference>
<dbReference type="GO" id="GO:0006508">
    <property type="term" value="P:proteolysis"/>
    <property type="evidence" value="ECO:0007669"/>
    <property type="project" value="UniProtKB-KW"/>
</dbReference>
<evidence type="ECO:0000256" key="3">
    <source>
        <dbReference type="ARBA" id="ARBA00022807"/>
    </source>
</evidence>
<dbReference type="EC" id="5.6.2.3" evidence="4"/>
<keyword evidence="4" id="KW-0547">Nucleotide-binding</keyword>
<dbReference type="PROSITE" id="PS50802">
    <property type="entry name" value="OTU"/>
    <property type="match status" value="1"/>
</dbReference>
<dbReference type="InterPro" id="IPR005135">
    <property type="entry name" value="Endo/exonuclease/phosphatase"/>
</dbReference>
<comment type="cofactor">
    <cofactor evidence="4">
        <name>Mg(2+)</name>
        <dbReference type="ChEBI" id="CHEBI:18420"/>
    </cofactor>
</comment>
<keyword evidence="4" id="KW-0227">DNA damage</keyword>
<dbReference type="PANTHER" id="PTHR47642">
    <property type="entry name" value="ATP-DEPENDENT DNA HELICASE"/>
    <property type="match status" value="1"/>
</dbReference>
<dbReference type="InterPro" id="IPR010285">
    <property type="entry name" value="DNA_helicase_pif1-like_DEAD"/>
</dbReference>
<keyword evidence="2" id="KW-0833">Ubl conjugation pathway</keyword>
<evidence type="ECO:0000256" key="4">
    <source>
        <dbReference type="RuleBase" id="RU363044"/>
    </source>
</evidence>
<comment type="similarity">
    <text evidence="4">Belongs to the helicase family.</text>
</comment>
<dbReference type="GeneTree" id="ENSGT00940000164296"/>
<keyword evidence="7" id="KW-1185">Reference proteome</keyword>
<dbReference type="CDD" id="cd18809">
    <property type="entry name" value="SF1_C_RecD"/>
    <property type="match status" value="1"/>
</dbReference>
<dbReference type="Pfam" id="PF05970">
    <property type="entry name" value="PIF1"/>
    <property type="match status" value="1"/>
</dbReference>
<dbReference type="InterPro" id="IPR049163">
    <property type="entry name" value="Pif1-like_2B_dom"/>
</dbReference>
<reference evidence="6" key="2">
    <citation type="submission" date="2025-09" db="UniProtKB">
        <authorList>
            <consortium name="Ensembl"/>
        </authorList>
    </citation>
    <scope>IDENTIFICATION</scope>
</reference>
<keyword evidence="4" id="KW-0378">Hydrolase</keyword>
<keyword evidence="4" id="KW-0347">Helicase</keyword>
<evidence type="ECO:0000259" key="5">
    <source>
        <dbReference type="PROSITE" id="PS50802"/>
    </source>
</evidence>
<comment type="catalytic activity">
    <reaction evidence="4">
        <text>ATP + H2O = ADP + phosphate + H(+)</text>
        <dbReference type="Rhea" id="RHEA:13065"/>
        <dbReference type="ChEBI" id="CHEBI:15377"/>
        <dbReference type="ChEBI" id="CHEBI:15378"/>
        <dbReference type="ChEBI" id="CHEBI:30616"/>
        <dbReference type="ChEBI" id="CHEBI:43474"/>
        <dbReference type="ChEBI" id="CHEBI:456216"/>
        <dbReference type="EC" id="5.6.2.3"/>
    </reaction>
</comment>
<keyword evidence="4" id="KW-0233">DNA recombination</keyword>
<keyword evidence="1" id="KW-0645">Protease</keyword>
<dbReference type="CDD" id="cd22755">
    <property type="entry name" value="OTU_CeDUB-like"/>
    <property type="match status" value="1"/>
</dbReference>
<protein>
    <recommendedName>
        <fullName evidence="4">ATP-dependent DNA helicase</fullName>
        <ecNumber evidence="4">5.6.2.3</ecNumber>
    </recommendedName>
</protein>
<keyword evidence="4" id="KW-0234">DNA repair</keyword>
<dbReference type="InterPro" id="IPR003323">
    <property type="entry name" value="OTU_dom"/>
</dbReference>
<dbReference type="GO" id="GO:0043139">
    <property type="term" value="F:5'-3' DNA helicase activity"/>
    <property type="evidence" value="ECO:0007669"/>
    <property type="project" value="UniProtKB-EC"/>
</dbReference>
<dbReference type="SMART" id="SM00382">
    <property type="entry name" value="AAA"/>
    <property type="match status" value="1"/>
</dbReference>
<evidence type="ECO:0000313" key="7">
    <source>
        <dbReference type="Proteomes" id="UP000694389"/>
    </source>
</evidence>
<dbReference type="GO" id="GO:0000723">
    <property type="term" value="P:telomere maintenance"/>
    <property type="evidence" value="ECO:0007669"/>
    <property type="project" value="InterPro"/>
</dbReference>
<name>A0A8P4KU08_DICLA</name>
<dbReference type="InterPro" id="IPR027417">
    <property type="entry name" value="P-loop_NTPase"/>
</dbReference>
<dbReference type="InterPro" id="IPR046700">
    <property type="entry name" value="DUF6570"/>
</dbReference>
<dbReference type="SUPFAM" id="SSF54001">
    <property type="entry name" value="Cysteine proteinases"/>
    <property type="match status" value="1"/>
</dbReference>
<dbReference type="Pfam" id="PF14214">
    <property type="entry name" value="Helitron_like_N"/>
    <property type="match status" value="1"/>
</dbReference>
<keyword evidence="4" id="KW-0067">ATP-binding</keyword>
<feature type="domain" description="OTU" evidence="5">
    <location>
        <begin position="860"/>
        <end position="983"/>
    </location>
</feature>
<dbReference type="Ensembl" id="ENSDLAT00005068447.1">
    <property type="protein sequence ID" value="ENSDLAP00005084077.1"/>
    <property type="gene ID" value="ENSDLAG00005016480.2"/>
</dbReference>
<evidence type="ECO:0000256" key="1">
    <source>
        <dbReference type="ARBA" id="ARBA00022670"/>
    </source>
</evidence>
<dbReference type="Pfam" id="PF21530">
    <property type="entry name" value="Pif1_2B_dom"/>
    <property type="match status" value="1"/>
</dbReference>
<organism evidence="6 7">
    <name type="scientific">Dicentrarchus labrax</name>
    <name type="common">European seabass</name>
    <name type="synonym">Morone labrax</name>
    <dbReference type="NCBI Taxonomy" id="13489"/>
    <lineage>
        <taxon>Eukaryota</taxon>
        <taxon>Metazoa</taxon>
        <taxon>Chordata</taxon>
        <taxon>Craniata</taxon>
        <taxon>Vertebrata</taxon>
        <taxon>Euteleostomi</taxon>
        <taxon>Actinopterygii</taxon>
        <taxon>Neopterygii</taxon>
        <taxon>Teleostei</taxon>
        <taxon>Neoteleostei</taxon>
        <taxon>Acanthomorphata</taxon>
        <taxon>Eupercaria</taxon>
        <taxon>Moronidae</taxon>
        <taxon>Dicentrarchus</taxon>
    </lineage>
</organism>
<dbReference type="InterPro" id="IPR038765">
    <property type="entry name" value="Papain-like_cys_pep_sf"/>
</dbReference>
<dbReference type="InterPro" id="IPR025476">
    <property type="entry name" value="Helitron_helicase-like"/>
</dbReference>
<reference evidence="6" key="1">
    <citation type="submission" date="2025-08" db="UniProtKB">
        <authorList>
            <consortium name="Ensembl"/>
        </authorList>
    </citation>
    <scope>IDENTIFICATION</scope>
</reference>
<proteinExistence type="inferred from homology"/>
<dbReference type="Gene3D" id="3.40.50.300">
    <property type="entry name" value="P-loop containing nucleotide triphosphate hydrolases"/>
    <property type="match status" value="1"/>
</dbReference>
<sequence length="2921" mass="326712">MSREFHSVAQKMGIAYYSTFEHFPFSQLDLWVRDSVHLSDDDGMEILSKVLWDAAYKQLEVPAPKAKEAPRTPSPVPRTPPRLLVKEEVFAAPPSSPPPDPYVWMEMVKGKKRIQSEGQLCSPSKRRVVRHQVDGCPIVLKECFIPLNPVLFSTSMLAAMDAVVPAQLPSPDSPAVPQDATTPSVEPRVKRVACKRRLAMCQVKASPSVEEASPRPTSANVVVGEEEVDATPSAVTVSSEPSSTTAVEEVATEEGDATPGAVGEVVVEEVSRSGPPIQPPSRFIKSKVDAIPPSCRCAERKHVAVVSGTNVRVAPTTEDVSGTNVMVAPSTTDVSIACSVVAALKHVIAPVCTWRGRDIDEICFEGKKLASFVAQSNRSSGFDNELCEFIKQHSVFGRKCNVAIGSTVYRGFHLDESVLLEKLQEPLLTDGMCLLNLHGAVSAVIEHNGYFVVVDCGTCDASGLASNIGRSVAVFNTTLRDLIVHIQDLKRSLGAEWCLISRLSVKADSDIDSATLLTDVAVDGTVATAAVVEGGSPQSSASSVRGSFHQADSRFQHAGVQCMAISLVAVAKHSIESVFSWQAGNLDKVVVLGDNLYNTLRDSNVTSEVSKLLSVPDLPKQAVIDGQTFDFQYEDCVSGFVNEVTSDLIKAGVTTSLRSGLEKMFSKYDTCFLTLGGNTCAVISQGGRFAVVDSHARSADGMVDGEGKSVVVRFTCLDDVFEHMCKFATAFKRPKQFEIASVCVIPRRPVPPVNSFSSPKVLVESRGSQSGCGLPVQPTVGCTSIKRKRSSGGFSSKKAKNSDYAAVDSDVVFVADVVSEGLQFNPLCGVVVDTLCKQLNVESEKEDLVSTEVGLLGAPCLKEKIVGDGNCFFRAVSQAVCGTQKHHRKIRLAVVKHLKANGGALRPEYSSMGEYLTMSKMAYVGSWATEVEIQAAADFFGVSIFTYCDGRWLEYSCKSKLLSNQGIYLENCNGNHYESVVCVQQPNMQCCYGYCKVGGSRYNLRKQGVVCADNLTSVASSICEAEVGIVEQNAQSIRKLSLSNYLVKKNNLQRRIKYQQNRQEFLEKMKMNYQGENGYKEKLNEMSKAKYRKNKSHRDTVKEMSKTKYRKNKLHRQYMKSRSIKKYHGNRQHRQRLVAYMKLKRQSLNAKLTEFDLVMQQFLAKVNDGPDFVCCVCFRKLFRKQVLPCSMKDYSKRKAISVIAGKCISEQYLHKCSTDCVLPCQWLDSARGQLWICFSCNTKISRGHMPPECALNNLATCFIPPELACLNSLEQHLIALHIPFMKMLALPKGGQNGVHGPVTCVPANIVQTSNLLPRSDMDGSLLPVKLKRKLTYKGHYEYQFVDSLRIKQALQYLKQNNAHYKDVDFNEEWLNEFCREQESVAEQDSAAVDSNANDDSNAAAEEDELLHDRQQHCMFQDTCLMPVDIGQEALDQYFDNILNVAPAEGNTPVKLLSDHSNEAKCFPVLFPTGSATYHDSRPHRLTLCRYFNNRILNADGRFAQNVDYIFFAQYMSEVQQVVSSVSIALRKGKGGQFKNVTTSVLNDEEQFKQLLQFDDGYRFLKPIRGTPSFWQGVQRDLLACVRQLGIPTWFCSFSSADMRWKNLLNSILKQEGRTETAEELEWADRCELLRRNPVTAARMFDFRWHCFLKEVLMSPSNPIGKVIDYFYRVEFQQRGSPHVHCLFWIENAPIIDKNTDEEVIQFIDNYVTCELPAQDETLLDIVSSVQKHSKRHSKTCKKNRTVCRFNFPKPPSARTFISRPPIEDEEEDKTCTCQKDGAQKLEDCACKIRKQKKLEQKAMAVNITTKIKMALSDDNVSFDTVEQLFHYVQVDQRMFEKAYNICAKKTHVVLRRQANEVWINQYSKPLLKCWNANIDIQYVVDAYACVVYIISYISKAEREIGLLLGNAQREAAREGNSSAKDALKNLGSVYLHNRDVCAQEAVYRLTSMHLKECSRQVVFVPVGDHAVKMSLPLSMLKQKALSHDLTTEDMWMTSSVDRYKNRPRDDTFNDMCMATFASEYRVLSKSQMSVNRIVLDNNCGFILKRTRSDPAVIRYAHFSETKNPELFYQSIMQLFLPFRIDMHLKPAGFETFEQFYSHGHVGLNDGVLHSVKSVVDSNRSRFEIDAEKLDNIHNLVDTDAVLEDAWCDLCPEQEQERLECLEERRKSEQPSDEPVEGIPDLAISNREVSHLEKRQNVLCRSDGLALIRSLNDTQLSIFYQIRQWCLSKVNGEKIAPLRVFVTGGAGTGKSHLIKAIQYEAMRLLSRGCRNPDDICVLLTAPTGIAAHNLHAGTIHSSFGIGKDVRLPYTPLGEEKLNSLRAKYSNLQLLIIDEISMVDHKLLAYIHGRLRQIKQSGGYSPFGNVSIIAVGDFYQLPPVKGKALYLDDISVGLWTEFQVAELKTVVRQKDVVFAELLNRVRTRSKGTPMLDSDIQLLKQCETGCEVSSALHIFPTNKQVNEHNVLQLFKSCPDYVKIDAKDFVHSKQTGKLVLKEGHHSKTYNTCLDKTLLLGVDARVMLLKNLDVDDGLVNGVCGTITHIVYPDNDDKFPKMIYVKFDDHQVGTKRRTCSAFTSAVETGSTGIEPEEERVTKHGGLRRQFPLKLAWACTVHKVQGLTVDKAVVSLKKIFAAGQAYVALSRVRSLSGLVIQNFDEKAIYCKDNIEDAIATMPPFLVTNITACNYTTPPFNVFLMNVQNLTPHVTDLALCTQHLQLNCIAVTETWLPAVYSLETVKMDGYAFHNHPRSLSYNSSNPLFKQIQDQQHGGVGMYSAENLAHSIIPVPNVNLECLVYHCTAYNILIAVIYRPPSYTITLFKENLEKLLNWLNHQSTTIAVMGDFNDNILKSSTICKFMTDKGFIQIVKQATTEKGTLIDHVYVKTSHYDVQSVVLPTYFSDHEGILCSFTSRSLEHDHGQLE</sequence>
<keyword evidence="3" id="KW-0788">Thiol protease</keyword>
<dbReference type="GO" id="GO:0005524">
    <property type="term" value="F:ATP binding"/>
    <property type="evidence" value="ECO:0007669"/>
    <property type="project" value="UniProtKB-KW"/>
</dbReference>
<evidence type="ECO:0000313" key="6">
    <source>
        <dbReference type="Ensembl" id="ENSDLAP00005084077.1"/>
    </source>
</evidence>
<dbReference type="Gene3D" id="3.60.10.10">
    <property type="entry name" value="Endonuclease/exonuclease/phosphatase"/>
    <property type="match status" value="1"/>
</dbReference>
<dbReference type="PANTHER" id="PTHR47642:SF3">
    <property type="entry name" value="ATP-DEPENDENT DNA HELICASE"/>
    <property type="match status" value="1"/>
</dbReference>
<dbReference type="SUPFAM" id="SSF52540">
    <property type="entry name" value="P-loop containing nucleoside triphosphate hydrolases"/>
    <property type="match status" value="2"/>
</dbReference>
<dbReference type="InterPro" id="IPR051055">
    <property type="entry name" value="PIF1_helicase"/>
</dbReference>
<accession>A0A8P4KU08</accession>
<dbReference type="Pfam" id="PF03372">
    <property type="entry name" value="Exo_endo_phos"/>
    <property type="match status" value="1"/>
</dbReference>
<dbReference type="Proteomes" id="UP000694389">
    <property type="component" value="Unassembled WGS sequence"/>
</dbReference>
<dbReference type="GO" id="GO:0006281">
    <property type="term" value="P:DNA repair"/>
    <property type="evidence" value="ECO:0007669"/>
    <property type="project" value="UniProtKB-KW"/>
</dbReference>
<dbReference type="GO" id="GO:0006310">
    <property type="term" value="P:DNA recombination"/>
    <property type="evidence" value="ECO:0007669"/>
    <property type="project" value="UniProtKB-KW"/>
</dbReference>
<dbReference type="GO" id="GO:0008234">
    <property type="term" value="F:cysteine-type peptidase activity"/>
    <property type="evidence" value="ECO:0007669"/>
    <property type="project" value="UniProtKB-KW"/>
</dbReference>